<dbReference type="Proteomes" id="UP001216440">
    <property type="component" value="Chromosome"/>
</dbReference>
<reference evidence="2 3" key="1">
    <citation type="submission" date="2023-03" db="EMBL/GenBank/DDBJ databases">
        <authorList>
            <person name="Mo P."/>
        </authorList>
    </citation>
    <scope>NUCLEOTIDE SEQUENCE [LARGE SCALE GENOMIC DNA]</scope>
    <source>
        <strain evidence="2 3">HUAS 5</strain>
    </source>
</reference>
<keyword evidence="1" id="KW-0812">Transmembrane</keyword>
<dbReference type="RefSeq" id="WP_279335100.1">
    <property type="nucleotide sequence ID" value="NZ_CP121682.1"/>
</dbReference>
<dbReference type="EMBL" id="CP121682">
    <property type="protein sequence ID" value="WGD42040.1"/>
    <property type="molecule type" value="Genomic_DNA"/>
</dbReference>
<proteinExistence type="predicted"/>
<feature type="transmembrane region" description="Helical" evidence="1">
    <location>
        <begin position="171"/>
        <end position="196"/>
    </location>
</feature>
<keyword evidence="3" id="KW-1185">Reference proteome</keyword>
<gene>
    <name evidence="2" type="ORF">PYS65_18770</name>
</gene>
<keyword evidence="1" id="KW-0472">Membrane</keyword>
<name>A0ABY8K5K0_9ACTN</name>
<feature type="transmembrane region" description="Helical" evidence="1">
    <location>
        <begin position="203"/>
        <end position="226"/>
    </location>
</feature>
<organism evidence="2 3">
    <name type="scientific">Streptomyces cathayae</name>
    <dbReference type="NCBI Taxonomy" id="3031124"/>
    <lineage>
        <taxon>Bacteria</taxon>
        <taxon>Bacillati</taxon>
        <taxon>Actinomycetota</taxon>
        <taxon>Actinomycetes</taxon>
        <taxon>Kitasatosporales</taxon>
        <taxon>Streptomycetaceae</taxon>
        <taxon>Streptomyces</taxon>
    </lineage>
</organism>
<sequence length="268" mass="28852">MGDGSNAPHRRRHSRWWRADQQWRAAGRRFEGSGVGLLWGRLSAVDFFGHSFQLASLAFLCFFPFLIIITAAAGRGAAMAVVSWLGLNQQAAQAVASLFVPATTSYPLTGTSAVLLLLGAMAVAGTLQSWYRMLFNVLGGGWRNTAAQLAWLAGLLAYSAAQAALGRAFGGWLLTSLIGFLWAVVFWWGSLYILLAGTVAWRALFLPALVTSVCWTGLGVFSARYFSATIVANEQKFGPIGVVMVLLSWLVAVGVIIHLGAIVGRMLR</sequence>
<protein>
    <submittedName>
        <fullName evidence="2">Ribonuclease BN</fullName>
    </submittedName>
</protein>
<evidence type="ECO:0000313" key="3">
    <source>
        <dbReference type="Proteomes" id="UP001216440"/>
    </source>
</evidence>
<feature type="transmembrane region" description="Helical" evidence="1">
    <location>
        <begin position="146"/>
        <end position="165"/>
    </location>
</feature>
<evidence type="ECO:0000313" key="2">
    <source>
        <dbReference type="EMBL" id="WGD42040.1"/>
    </source>
</evidence>
<evidence type="ECO:0000256" key="1">
    <source>
        <dbReference type="SAM" id="Phobius"/>
    </source>
</evidence>
<feature type="transmembrane region" description="Helical" evidence="1">
    <location>
        <begin position="105"/>
        <end position="125"/>
    </location>
</feature>
<feature type="transmembrane region" description="Helical" evidence="1">
    <location>
        <begin position="238"/>
        <end position="263"/>
    </location>
</feature>
<feature type="transmembrane region" description="Helical" evidence="1">
    <location>
        <begin position="57"/>
        <end position="85"/>
    </location>
</feature>
<accession>A0ABY8K5K0</accession>
<keyword evidence="1" id="KW-1133">Transmembrane helix</keyword>